<dbReference type="InterPro" id="IPR000620">
    <property type="entry name" value="EamA_dom"/>
</dbReference>
<gene>
    <name evidence="8" type="ORF">JIG36_44955</name>
</gene>
<keyword evidence="3 6" id="KW-0812">Transmembrane</keyword>
<feature type="transmembrane region" description="Helical" evidence="6">
    <location>
        <begin position="7"/>
        <end position="27"/>
    </location>
</feature>
<dbReference type="PANTHER" id="PTHR32322:SF2">
    <property type="entry name" value="EAMA DOMAIN-CONTAINING PROTEIN"/>
    <property type="match status" value="1"/>
</dbReference>
<dbReference type="InterPro" id="IPR050638">
    <property type="entry name" value="AA-Vitamin_Transporters"/>
</dbReference>
<feature type="transmembrane region" description="Helical" evidence="6">
    <location>
        <begin position="64"/>
        <end position="83"/>
    </location>
</feature>
<evidence type="ECO:0000256" key="5">
    <source>
        <dbReference type="ARBA" id="ARBA00023136"/>
    </source>
</evidence>
<feature type="domain" description="EamA" evidence="7">
    <location>
        <begin position="6"/>
        <end position="134"/>
    </location>
</feature>
<dbReference type="SUPFAM" id="SSF103481">
    <property type="entry name" value="Multidrug resistance efflux transporter EmrE"/>
    <property type="match status" value="2"/>
</dbReference>
<keyword evidence="5 6" id="KW-0472">Membrane</keyword>
<keyword evidence="4 6" id="KW-1133">Transmembrane helix</keyword>
<dbReference type="InterPro" id="IPR037185">
    <property type="entry name" value="EmrE-like"/>
</dbReference>
<feature type="transmembrane region" description="Helical" evidence="6">
    <location>
        <begin position="89"/>
        <end position="110"/>
    </location>
</feature>
<evidence type="ECO:0000259" key="7">
    <source>
        <dbReference type="Pfam" id="PF00892"/>
    </source>
</evidence>
<feature type="transmembrane region" description="Helical" evidence="6">
    <location>
        <begin position="207"/>
        <end position="226"/>
    </location>
</feature>
<organism evidence="8 9">
    <name type="scientific">Paractinoplanes ovalisporus</name>
    <dbReference type="NCBI Taxonomy" id="2810368"/>
    <lineage>
        <taxon>Bacteria</taxon>
        <taxon>Bacillati</taxon>
        <taxon>Actinomycetota</taxon>
        <taxon>Actinomycetes</taxon>
        <taxon>Micromonosporales</taxon>
        <taxon>Micromonosporaceae</taxon>
        <taxon>Paractinoplanes</taxon>
    </lineage>
</organism>
<feature type="transmembrane region" description="Helical" evidence="6">
    <location>
        <begin position="262"/>
        <end position="279"/>
    </location>
</feature>
<dbReference type="EMBL" id="JAENHP010000027">
    <property type="protein sequence ID" value="MBM2622673.1"/>
    <property type="molecule type" value="Genomic_DNA"/>
</dbReference>
<proteinExistence type="inferred from homology"/>
<feature type="transmembrane region" description="Helical" evidence="6">
    <location>
        <begin position="238"/>
        <end position="256"/>
    </location>
</feature>
<evidence type="ECO:0000256" key="3">
    <source>
        <dbReference type="ARBA" id="ARBA00022692"/>
    </source>
</evidence>
<evidence type="ECO:0000256" key="6">
    <source>
        <dbReference type="SAM" id="Phobius"/>
    </source>
</evidence>
<accession>A0ABS2ATF5</accession>
<sequence length="324" mass="33587">MNRRAWLLFLAVSVLWGIPYFLIKVAIEDLSPMLVVAGRVGIAALVLLPIAAARGSLAKLRGRMGWVVVLSVVHILGPFLLITYGETHISSSLTGLLIAVEPVAIALLMLRSERLAPIRVTGLVLGFGGVALLVGLDLSGDRLGLLGAGMVLVAAISYAVATMLVQRRLADVPAESLVGATTGITTLALLPFAAFSLPSHSVRTEAWASLAALGLFCTALALLAFYQLIGEVGSTRAGLVTYVNPVVAVLLGVVLLNESFGLSTLAGFALVAAGCWLSTRPVPEIAAPVGTEPVVVAPVVAEPVVAEPVVAATENRDPVQTTRP</sequence>
<dbReference type="Proteomes" id="UP000632138">
    <property type="component" value="Unassembled WGS sequence"/>
</dbReference>
<feature type="transmembrane region" description="Helical" evidence="6">
    <location>
        <begin position="33"/>
        <end position="52"/>
    </location>
</feature>
<evidence type="ECO:0000313" key="9">
    <source>
        <dbReference type="Proteomes" id="UP000632138"/>
    </source>
</evidence>
<comment type="subcellular location">
    <subcellularLocation>
        <location evidence="1">Membrane</location>
        <topology evidence="1">Multi-pass membrane protein</topology>
    </subcellularLocation>
</comment>
<feature type="transmembrane region" description="Helical" evidence="6">
    <location>
        <begin position="117"/>
        <end position="136"/>
    </location>
</feature>
<feature type="transmembrane region" description="Helical" evidence="6">
    <location>
        <begin position="142"/>
        <end position="165"/>
    </location>
</feature>
<keyword evidence="9" id="KW-1185">Reference proteome</keyword>
<comment type="similarity">
    <text evidence="2">Belongs to the EamA transporter family.</text>
</comment>
<evidence type="ECO:0000313" key="8">
    <source>
        <dbReference type="EMBL" id="MBM2622673.1"/>
    </source>
</evidence>
<evidence type="ECO:0000256" key="2">
    <source>
        <dbReference type="ARBA" id="ARBA00007362"/>
    </source>
</evidence>
<dbReference type="PANTHER" id="PTHR32322">
    <property type="entry name" value="INNER MEMBRANE TRANSPORTER"/>
    <property type="match status" value="1"/>
</dbReference>
<dbReference type="Pfam" id="PF00892">
    <property type="entry name" value="EamA"/>
    <property type="match status" value="2"/>
</dbReference>
<evidence type="ECO:0000256" key="4">
    <source>
        <dbReference type="ARBA" id="ARBA00022989"/>
    </source>
</evidence>
<reference evidence="8 9" key="1">
    <citation type="submission" date="2021-01" db="EMBL/GenBank/DDBJ databases">
        <title>Actinoplanes sp. nov. LDG1-06 isolated from lichen.</title>
        <authorList>
            <person name="Saeng-In P."/>
            <person name="Phongsopitanun W."/>
            <person name="Kanchanasin P."/>
            <person name="Yuki M."/>
            <person name="Kudo T."/>
            <person name="Ohkuma M."/>
            <person name="Tanasupawat S."/>
        </authorList>
    </citation>
    <scope>NUCLEOTIDE SEQUENCE [LARGE SCALE GENOMIC DNA]</scope>
    <source>
        <strain evidence="8 9">LDG1-06</strain>
    </source>
</reference>
<comment type="caution">
    <text evidence="8">The sequence shown here is derived from an EMBL/GenBank/DDBJ whole genome shotgun (WGS) entry which is preliminary data.</text>
</comment>
<protein>
    <submittedName>
        <fullName evidence="8">DMT family transporter</fullName>
    </submittedName>
</protein>
<feature type="domain" description="EamA" evidence="7">
    <location>
        <begin position="146"/>
        <end position="279"/>
    </location>
</feature>
<evidence type="ECO:0000256" key="1">
    <source>
        <dbReference type="ARBA" id="ARBA00004141"/>
    </source>
</evidence>
<name>A0ABS2ATF5_9ACTN</name>
<dbReference type="RefSeq" id="WP_203383024.1">
    <property type="nucleotide sequence ID" value="NZ_JAENHP010000027.1"/>
</dbReference>
<feature type="transmembrane region" description="Helical" evidence="6">
    <location>
        <begin position="177"/>
        <end position="195"/>
    </location>
</feature>